<evidence type="ECO:0000313" key="2">
    <source>
        <dbReference type="Proteomes" id="UP000300142"/>
    </source>
</evidence>
<reference evidence="2" key="1">
    <citation type="submission" date="2019-02" db="EMBL/GenBank/DDBJ databases">
        <title>Draft genome sequence of Sphaerospermopsis reniformis NIES-1949.</title>
        <authorList>
            <person name="Yamaguchi H."/>
            <person name="Suzuki S."/>
            <person name="Kawachi M."/>
        </authorList>
    </citation>
    <scope>NUCLEOTIDE SEQUENCE [LARGE SCALE GENOMIC DNA]</scope>
    <source>
        <strain evidence="2">NIES-1949</strain>
    </source>
</reference>
<protein>
    <submittedName>
        <fullName evidence="1">Uncharacterized protein</fullName>
    </submittedName>
</protein>
<evidence type="ECO:0000313" key="1">
    <source>
        <dbReference type="EMBL" id="GCL38016.1"/>
    </source>
</evidence>
<gene>
    <name evidence="1" type="ORF">SR1949_31290</name>
</gene>
<dbReference type="AlphaFoldDB" id="A0A480A2J2"/>
<comment type="caution">
    <text evidence="1">The sequence shown here is derived from an EMBL/GenBank/DDBJ whole genome shotgun (WGS) entry which is preliminary data.</text>
</comment>
<dbReference type="Proteomes" id="UP000300142">
    <property type="component" value="Unassembled WGS sequence"/>
</dbReference>
<sequence>MTYEQSIQEALQWWSYRQSIKLFGEAEKIRDSLLQETFTIRRSLDVLKIDHPNLLIQNCYEHTKKIDNFHHSLVQLSDRLCPVYIQESLPLSIQCLLEPWVLSNTHIYFHIDMPAYWQHESVEGSLIILRALEELLRITLRENFTPIAIYISLQLKENTKKLTVRITYSDLSNLTSYSYLPELNYLSDSLEFLMSGQCFYNSSNHRIAWYFCW</sequence>
<keyword evidence="2" id="KW-1185">Reference proteome</keyword>
<organism evidence="1 2">
    <name type="scientific">Sphaerospermopsis reniformis</name>
    <dbReference type="NCBI Taxonomy" id="531300"/>
    <lineage>
        <taxon>Bacteria</taxon>
        <taxon>Bacillati</taxon>
        <taxon>Cyanobacteriota</taxon>
        <taxon>Cyanophyceae</taxon>
        <taxon>Nostocales</taxon>
        <taxon>Aphanizomenonaceae</taxon>
        <taxon>Sphaerospermopsis</taxon>
    </lineage>
</organism>
<accession>A0A480A2J2</accession>
<name>A0A480A2J2_9CYAN</name>
<proteinExistence type="predicted"/>
<dbReference type="EMBL" id="BJCE01000110">
    <property type="protein sequence ID" value="GCL38016.1"/>
    <property type="molecule type" value="Genomic_DNA"/>
</dbReference>
<dbReference type="RefSeq" id="WP_187041580.1">
    <property type="nucleotide sequence ID" value="NZ_BJCE01000110.1"/>
</dbReference>